<dbReference type="AlphaFoldDB" id="D6U5C9"/>
<dbReference type="CDD" id="cd08434">
    <property type="entry name" value="PBP2_GltC_like"/>
    <property type="match status" value="1"/>
</dbReference>
<dbReference type="EMBL" id="ADVG01000004">
    <property type="protein sequence ID" value="EFH81709.1"/>
    <property type="molecule type" value="Genomic_DNA"/>
</dbReference>
<name>D6U5C9_KTERA</name>
<keyword evidence="3" id="KW-0238">DNA-binding</keyword>
<evidence type="ECO:0000256" key="4">
    <source>
        <dbReference type="ARBA" id="ARBA00023163"/>
    </source>
</evidence>
<dbReference type="GO" id="GO:0005829">
    <property type="term" value="C:cytosol"/>
    <property type="evidence" value="ECO:0007669"/>
    <property type="project" value="TreeGrafter"/>
</dbReference>
<dbReference type="GO" id="GO:0003677">
    <property type="term" value="F:DNA binding"/>
    <property type="evidence" value="ECO:0007669"/>
    <property type="project" value="UniProtKB-KW"/>
</dbReference>
<dbReference type="InterPro" id="IPR050950">
    <property type="entry name" value="HTH-type_LysR_regulators"/>
</dbReference>
<dbReference type="Pfam" id="PF03466">
    <property type="entry name" value="LysR_substrate"/>
    <property type="match status" value="1"/>
</dbReference>
<feature type="domain" description="HTH lysR-type" evidence="5">
    <location>
        <begin position="8"/>
        <end position="65"/>
    </location>
</feature>
<proteinExistence type="inferred from homology"/>
<dbReference type="Proteomes" id="UP000004508">
    <property type="component" value="Unassembled WGS sequence"/>
</dbReference>
<evidence type="ECO:0000256" key="3">
    <source>
        <dbReference type="ARBA" id="ARBA00023125"/>
    </source>
</evidence>
<sequence length="306" mass="34420">MEERKPILELQQLKYFQTVARLEHMTQAAKELFVAQPSLSRAIARLEEEIGVPLFDRQGRNIYLTSLGRVFLQHIERALAEIEQGQYAVADLAGIEKGLVRLSVLYTVGAQLIPELLRAFRQEHPSIQFHLFQNPAQVMLSQLEQGEIDFCISSPSPEQPDMEWIPLLTEEIFLVVPSDHRLAAQGSIDLPTVKEEDFINLKPNSGLREMTDRFCLQAGFKPKSTFEVDDLTIVRGLVAAGLGVAFIPALALRSITGVNVVPLHVTNMHCQRTIGLTQIKKRYLTGAARVFRTFVIVYFARLEQGA</sequence>
<dbReference type="PRINTS" id="PR00039">
    <property type="entry name" value="HTHLYSR"/>
</dbReference>
<evidence type="ECO:0000256" key="1">
    <source>
        <dbReference type="ARBA" id="ARBA00009437"/>
    </source>
</evidence>
<organism evidence="6 7">
    <name type="scientific">Ktedonobacter racemifer DSM 44963</name>
    <dbReference type="NCBI Taxonomy" id="485913"/>
    <lineage>
        <taxon>Bacteria</taxon>
        <taxon>Bacillati</taxon>
        <taxon>Chloroflexota</taxon>
        <taxon>Ktedonobacteria</taxon>
        <taxon>Ktedonobacterales</taxon>
        <taxon>Ktedonobacteraceae</taxon>
        <taxon>Ktedonobacter</taxon>
    </lineage>
</organism>
<keyword evidence="2" id="KW-0805">Transcription regulation</keyword>
<dbReference type="InterPro" id="IPR005119">
    <property type="entry name" value="LysR_subst-bd"/>
</dbReference>
<comment type="similarity">
    <text evidence="1">Belongs to the LysR transcriptional regulatory family.</text>
</comment>
<dbReference type="SUPFAM" id="SSF53850">
    <property type="entry name" value="Periplasmic binding protein-like II"/>
    <property type="match status" value="1"/>
</dbReference>
<evidence type="ECO:0000313" key="7">
    <source>
        <dbReference type="Proteomes" id="UP000004508"/>
    </source>
</evidence>
<reference evidence="6 7" key="1">
    <citation type="journal article" date="2011" name="Stand. Genomic Sci.">
        <title>Non-contiguous finished genome sequence and contextual data of the filamentous soil bacterium Ktedonobacter racemifer type strain (SOSP1-21).</title>
        <authorList>
            <person name="Chang Y.J."/>
            <person name="Land M."/>
            <person name="Hauser L."/>
            <person name="Chertkov O."/>
            <person name="Del Rio T.G."/>
            <person name="Nolan M."/>
            <person name="Copeland A."/>
            <person name="Tice H."/>
            <person name="Cheng J.F."/>
            <person name="Lucas S."/>
            <person name="Han C."/>
            <person name="Goodwin L."/>
            <person name="Pitluck S."/>
            <person name="Ivanova N."/>
            <person name="Ovchinikova G."/>
            <person name="Pati A."/>
            <person name="Chen A."/>
            <person name="Palaniappan K."/>
            <person name="Mavromatis K."/>
            <person name="Liolios K."/>
            <person name="Brettin T."/>
            <person name="Fiebig A."/>
            <person name="Rohde M."/>
            <person name="Abt B."/>
            <person name="Goker M."/>
            <person name="Detter J.C."/>
            <person name="Woyke T."/>
            <person name="Bristow J."/>
            <person name="Eisen J.A."/>
            <person name="Markowitz V."/>
            <person name="Hugenholtz P."/>
            <person name="Kyrpides N.C."/>
            <person name="Klenk H.P."/>
            <person name="Lapidus A."/>
        </authorList>
    </citation>
    <scope>NUCLEOTIDE SEQUENCE [LARGE SCALE GENOMIC DNA]</scope>
    <source>
        <strain evidence="7">DSM 44963</strain>
    </source>
</reference>
<dbReference type="Pfam" id="PF00126">
    <property type="entry name" value="HTH_1"/>
    <property type="match status" value="1"/>
</dbReference>
<evidence type="ECO:0000259" key="5">
    <source>
        <dbReference type="PROSITE" id="PS50931"/>
    </source>
</evidence>
<comment type="caution">
    <text evidence="6">The sequence shown here is derived from an EMBL/GenBank/DDBJ whole genome shotgun (WGS) entry which is preliminary data.</text>
</comment>
<dbReference type="Gene3D" id="1.10.10.10">
    <property type="entry name" value="Winged helix-like DNA-binding domain superfamily/Winged helix DNA-binding domain"/>
    <property type="match status" value="1"/>
</dbReference>
<dbReference type="PROSITE" id="PS50931">
    <property type="entry name" value="HTH_LYSR"/>
    <property type="match status" value="1"/>
</dbReference>
<evidence type="ECO:0000256" key="2">
    <source>
        <dbReference type="ARBA" id="ARBA00023015"/>
    </source>
</evidence>
<dbReference type="STRING" id="485913.Krac_2448"/>
<dbReference type="SUPFAM" id="SSF46785">
    <property type="entry name" value="Winged helix' DNA-binding domain"/>
    <property type="match status" value="1"/>
</dbReference>
<gene>
    <name evidence="6" type="ORF">Krac_2448</name>
</gene>
<keyword evidence="7" id="KW-1185">Reference proteome</keyword>
<dbReference type="GO" id="GO:0003700">
    <property type="term" value="F:DNA-binding transcription factor activity"/>
    <property type="evidence" value="ECO:0007669"/>
    <property type="project" value="InterPro"/>
</dbReference>
<keyword evidence="4" id="KW-0804">Transcription</keyword>
<dbReference type="PANTHER" id="PTHR30419:SF28">
    <property type="entry name" value="HTH-TYPE TRANSCRIPTIONAL REGULATOR BSDA"/>
    <property type="match status" value="1"/>
</dbReference>
<dbReference type="PANTHER" id="PTHR30419">
    <property type="entry name" value="HTH-TYPE TRANSCRIPTIONAL REGULATOR YBHD"/>
    <property type="match status" value="1"/>
</dbReference>
<accession>D6U5C9</accession>
<dbReference type="InterPro" id="IPR036388">
    <property type="entry name" value="WH-like_DNA-bd_sf"/>
</dbReference>
<dbReference type="Gene3D" id="3.40.190.290">
    <property type="match status" value="1"/>
</dbReference>
<dbReference type="InterPro" id="IPR000847">
    <property type="entry name" value="LysR_HTH_N"/>
</dbReference>
<dbReference type="InterPro" id="IPR036390">
    <property type="entry name" value="WH_DNA-bd_sf"/>
</dbReference>
<evidence type="ECO:0000313" key="6">
    <source>
        <dbReference type="EMBL" id="EFH81709.1"/>
    </source>
</evidence>
<dbReference type="eggNOG" id="COG0583">
    <property type="taxonomic scope" value="Bacteria"/>
</dbReference>
<protein>
    <submittedName>
        <fullName evidence="6">Transcriptional regulator, LysR family</fullName>
    </submittedName>
</protein>
<dbReference type="FunCoup" id="D6U5C9">
    <property type="interactions" value="247"/>
</dbReference>
<dbReference type="InParanoid" id="D6U5C9"/>
<dbReference type="FunFam" id="1.10.10.10:FF:000001">
    <property type="entry name" value="LysR family transcriptional regulator"/>
    <property type="match status" value="1"/>
</dbReference>